<keyword evidence="1" id="KW-0732">Signal</keyword>
<feature type="signal peptide" evidence="1">
    <location>
        <begin position="1"/>
        <end position="28"/>
    </location>
</feature>
<keyword evidence="2" id="KW-0547">Nucleotide-binding</keyword>
<dbReference type="GO" id="GO:0005524">
    <property type="term" value="F:ATP binding"/>
    <property type="evidence" value="ECO:0007669"/>
    <property type="project" value="UniProtKB-KW"/>
</dbReference>
<reference evidence="2" key="1">
    <citation type="journal article" date="2023" name="Int. J. Syst. Evol. Microbiol.">
        <title>Streptomyces meridianus sp. nov. isolated from brackish water of the Tagus estuary in Alcochete, Portugal.</title>
        <authorList>
            <person name="Santos J.D.N."/>
            <person name="Klimek D."/>
            <person name="Calusinska M."/>
            <person name="Lobo Da Cunha A."/>
            <person name="Catita J."/>
            <person name="Goncalves H."/>
            <person name="Gonzalez I."/>
            <person name="Reyes F."/>
            <person name="Lage O.M."/>
        </authorList>
    </citation>
    <scope>NUCLEOTIDE SEQUENCE</scope>
    <source>
        <strain evidence="2">MTZ3.1</strain>
    </source>
</reference>
<dbReference type="EMBL" id="JAMQGM010000023">
    <property type="protein sequence ID" value="MCM2577893.1"/>
    <property type="molecule type" value="Genomic_DNA"/>
</dbReference>
<accession>A0ABT0X7H0</accession>
<protein>
    <submittedName>
        <fullName evidence="2">ATP-binding protein</fullName>
    </submittedName>
</protein>
<sequence length="120" mass="10948">MKQGTAKTLGVAALGLAFAAVGAGTASAAPAGLLPGGAGDAVKDLPLAGSAMERGQGALNKTTGGVSRAANNAQKTPTVQKFGKSAGKLLGGVPAGKLAKGGGVGNLGGVGKAGGLGGIG</sequence>
<dbReference type="Proteomes" id="UP001167160">
    <property type="component" value="Unassembled WGS sequence"/>
</dbReference>
<keyword evidence="3" id="KW-1185">Reference proteome</keyword>
<keyword evidence="2" id="KW-0067">ATP-binding</keyword>
<evidence type="ECO:0000256" key="1">
    <source>
        <dbReference type="SAM" id="SignalP"/>
    </source>
</evidence>
<name>A0ABT0X7H0_9ACTN</name>
<evidence type="ECO:0000313" key="2">
    <source>
        <dbReference type="EMBL" id="MCM2577893.1"/>
    </source>
</evidence>
<feature type="chain" id="PRO_5046309989" evidence="1">
    <location>
        <begin position="29"/>
        <end position="120"/>
    </location>
</feature>
<proteinExistence type="predicted"/>
<gene>
    <name evidence="2" type="ORF">M1E25_11085</name>
</gene>
<evidence type="ECO:0000313" key="3">
    <source>
        <dbReference type="Proteomes" id="UP001167160"/>
    </source>
</evidence>
<dbReference type="RefSeq" id="WP_251413390.1">
    <property type="nucleotide sequence ID" value="NZ_JAMQGM010000023.1"/>
</dbReference>
<organism evidence="2 3">
    <name type="scientific">Streptomyces meridianus</name>
    <dbReference type="NCBI Taxonomy" id="2938945"/>
    <lineage>
        <taxon>Bacteria</taxon>
        <taxon>Bacillati</taxon>
        <taxon>Actinomycetota</taxon>
        <taxon>Actinomycetes</taxon>
        <taxon>Kitasatosporales</taxon>
        <taxon>Streptomycetaceae</taxon>
        <taxon>Streptomyces</taxon>
    </lineage>
</organism>
<comment type="caution">
    <text evidence="2">The sequence shown here is derived from an EMBL/GenBank/DDBJ whole genome shotgun (WGS) entry which is preliminary data.</text>
</comment>